<dbReference type="InterPro" id="IPR000683">
    <property type="entry name" value="Gfo/Idh/MocA-like_OxRdtase_N"/>
</dbReference>
<feature type="non-terminal residue" evidence="2">
    <location>
        <position position="78"/>
    </location>
</feature>
<reference evidence="2" key="1">
    <citation type="journal article" date="2014" name="Front. Microbiol.">
        <title>High frequency of phylogenetically diverse reductive dehalogenase-homologous genes in deep subseafloor sedimentary metagenomes.</title>
        <authorList>
            <person name="Kawai M."/>
            <person name="Futagami T."/>
            <person name="Toyoda A."/>
            <person name="Takaki Y."/>
            <person name="Nishi S."/>
            <person name="Hori S."/>
            <person name="Arai W."/>
            <person name="Tsubouchi T."/>
            <person name="Morono Y."/>
            <person name="Uchiyama I."/>
            <person name="Ito T."/>
            <person name="Fujiyama A."/>
            <person name="Inagaki F."/>
            <person name="Takami H."/>
        </authorList>
    </citation>
    <scope>NUCLEOTIDE SEQUENCE</scope>
    <source>
        <strain evidence="2">Expedition CK06-06</strain>
    </source>
</reference>
<feature type="domain" description="Gfo/Idh/MocA-like oxidoreductase N-terminal" evidence="1">
    <location>
        <begin position="5"/>
        <end position="77"/>
    </location>
</feature>
<comment type="caution">
    <text evidence="2">The sequence shown here is derived from an EMBL/GenBank/DDBJ whole genome shotgun (WGS) entry which is preliminary data.</text>
</comment>
<evidence type="ECO:0000259" key="1">
    <source>
        <dbReference type="Pfam" id="PF01408"/>
    </source>
</evidence>
<dbReference type="InterPro" id="IPR036291">
    <property type="entry name" value="NAD(P)-bd_dom_sf"/>
</dbReference>
<name>X0SVD9_9ZZZZ</name>
<protein>
    <recommendedName>
        <fullName evidence="1">Gfo/Idh/MocA-like oxidoreductase N-terminal domain-containing protein</fullName>
    </recommendedName>
</protein>
<dbReference type="SUPFAM" id="SSF51735">
    <property type="entry name" value="NAD(P)-binding Rossmann-fold domains"/>
    <property type="match status" value="1"/>
</dbReference>
<dbReference type="Pfam" id="PF01408">
    <property type="entry name" value="GFO_IDH_MocA"/>
    <property type="match status" value="1"/>
</dbReference>
<dbReference type="EMBL" id="BARS01005868">
    <property type="protein sequence ID" value="GAF79897.1"/>
    <property type="molecule type" value="Genomic_DNA"/>
</dbReference>
<gene>
    <name evidence="2" type="ORF">S01H1_11506</name>
</gene>
<proteinExistence type="predicted"/>
<sequence length="78" mass="8509">MKVWNFGIVGAGLISDFHARAIKDLPAAKLKGVCDVNTERAQQFAARYGCQVFDNTEELLSSKEIDIVTIATPSGLHM</sequence>
<dbReference type="PANTHER" id="PTHR43377">
    <property type="entry name" value="BILIVERDIN REDUCTASE A"/>
    <property type="match status" value="1"/>
</dbReference>
<dbReference type="GO" id="GO:0000166">
    <property type="term" value="F:nucleotide binding"/>
    <property type="evidence" value="ECO:0007669"/>
    <property type="project" value="InterPro"/>
</dbReference>
<dbReference type="InterPro" id="IPR051450">
    <property type="entry name" value="Gfo/Idh/MocA_Oxidoreductases"/>
</dbReference>
<accession>X0SVD9</accession>
<evidence type="ECO:0000313" key="2">
    <source>
        <dbReference type="EMBL" id="GAF79897.1"/>
    </source>
</evidence>
<dbReference type="PANTHER" id="PTHR43377:SF1">
    <property type="entry name" value="BILIVERDIN REDUCTASE A"/>
    <property type="match status" value="1"/>
</dbReference>
<organism evidence="2">
    <name type="scientific">marine sediment metagenome</name>
    <dbReference type="NCBI Taxonomy" id="412755"/>
    <lineage>
        <taxon>unclassified sequences</taxon>
        <taxon>metagenomes</taxon>
        <taxon>ecological metagenomes</taxon>
    </lineage>
</organism>
<dbReference type="AlphaFoldDB" id="X0SVD9"/>
<dbReference type="Gene3D" id="3.40.50.720">
    <property type="entry name" value="NAD(P)-binding Rossmann-like Domain"/>
    <property type="match status" value="1"/>
</dbReference>